<dbReference type="AlphaFoldDB" id="A0AAN9IMS3"/>
<protein>
    <submittedName>
        <fullName evidence="1">Uncharacterized protein</fullName>
    </submittedName>
</protein>
<evidence type="ECO:0000313" key="2">
    <source>
        <dbReference type="Proteomes" id="UP001372338"/>
    </source>
</evidence>
<name>A0AAN9IMS3_CROPI</name>
<keyword evidence="2" id="KW-1185">Reference proteome</keyword>
<proteinExistence type="predicted"/>
<gene>
    <name evidence="1" type="ORF">RIF29_11986</name>
</gene>
<sequence length="73" mass="8336">MLSRVHLTGRVLHPSVQLCILCHNPLLTHYNQSNTGLMHGARMRELMTLWSRLQINRVALVGGNHTSSRFCTR</sequence>
<organism evidence="1 2">
    <name type="scientific">Crotalaria pallida</name>
    <name type="common">Smooth rattlebox</name>
    <name type="synonym">Crotalaria striata</name>
    <dbReference type="NCBI Taxonomy" id="3830"/>
    <lineage>
        <taxon>Eukaryota</taxon>
        <taxon>Viridiplantae</taxon>
        <taxon>Streptophyta</taxon>
        <taxon>Embryophyta</taxon>
        <taxon>Tracheophyta</taxon>
        <taxon>Spermatophyta</taxon>
        <taxon>Magnoliopsida</taxon>
        <taxon>eudicotyledons</taxon>
        <taxon>Gunneridae</taxon>
        <taxon>Pentapetalae</taxon>
        <taxon>rosids</taxon>
        <taxon>fabids</taxon>
        <taxon>Fabales</taxon>
        <taxon>Fabaceae</taxon>
        <taxon>Papilionoideae</taxon>
        <taxon>50 kb inversion clade</taxon>
        <taxon>genistoids sensu lato</taxon>
        <taxon>core genistoids</taxon>
        <taxon>Crotalarieae</taxon>
        <taxon>Crotalaria</taxon>
    </lineage>
</organism>
<evidence type="ECO:0000313" key="1">
    <source>
        <dbReference type="EMBL" id="KAK7282884.1"/>
    </source>
</evidence>
<dbReference type="EMBL" id="JAYWIO010000002">
    <property type="protein sequence ID" value="KAK7282884.1"/>
    <property type="molecule type" value="Genomic_DNA"/>
</dbReference>
<dbReference type="Proteomes" id="UP001372338">
    <property type="component" value="Unassembled WGS sequence"/>
</dbReference>
<comment type="caution">
    <text evidence="1">The sequence shown here is derived from an EMBL/GenBank/DDBJ whole genome shotgun (WGS) entry which is preliminary data.</text>
</comment>
<reference evidence="1 2" key="1">
    <citation type="submission" date="2024-01" db="EMBL/GenBank/DDBJ databases">
        <title>The genomes of 5 underutilized Papilionoideae crops provide insights into root nodulation and disease resistanc.</title>
        <authorList>
            <person name="Yuan L."/>
        </authorList>
    </citation>
    <scope>NUCLEOTIDE SEQUENCE [LARGE SCALE GENOMIC DNA]</scope>
    <source>
        <strain evidence="1">ZHUSHIDOU_FW_LH</strain>
        <tissue evidence="1">Leaf</tissue>
    </source>
</reference>
<accession>A0AAN9IMS3</accession>